<dbReference type="Proteomes" id="UP000326179">
    <property type="component" value="Chromosome"/>
</dbReference>
<evidence type="ECO:0000256" key="1">
    <source>
        <dbReference type="SAM" id="Phobius"/>
    </source>
</evidence>
<keyword evidence="1" id="KW-0472">Membrane</keyword>
<keyword evidence="3" id="KW-1185">Reference proteome</keyword>
<name>A0A5Q0L5L7_9ACTN</name>
<reference evidence="2 3" key="1">
    <citation type="submission" date="2019-10" db="EMBL/GenBank/DDBJ databases">
        <title>A novel species.</title>
        <authorList>
            <person name="Gao J."/>
        </authorList>
    </citation>
    <scope>NUCLEOTIDE SEQUENCE [LARGE SCALE GENOMIC DNA]</scope>
    <source>
        <strain evidence="2 3">QMT-28</strain>
    </source>
</reference>
<keyword evidence="1" id="KW-0812">Transmembrane</keyword>
<feature type="transmembrane region" description="Helical" evidence="1">
    <location>
        <begin position="41"/>
        <end position="60"/>
    </location>
</feature>
<sequence length="69" mass="7096">MNKVWVRVIGGALLLLIGVNWGLQGSGAYGMSGGMNGQSQWLLIGIVVAAVGLAMLVGGVRKLRSGKQS</sequence>
<protein>
    <submittedName>
        <fullName evidence="2">Uncharacterized protein</fullName>
    </submittedName>
</protein>
<dbReference type="KEGG" id="sfy:GFH48_01930"/>
<accession>A0A5Q0L5L7</accession>
<proteinExistence type="predicted"/>
<dbReference type="EMBL" id="CP045643">
    <property type="protein sequence ID" value="QFZ72178.1"/>
    <property type="molecule type" value="Genomic_DNA"/>
</dbReference>
<dbReference type="AlphaFoldDB" id="A0A5Q0L5L7"/>
<organism evidence="2 3">
    <name type="scientific">Streptomyces fagopyri</name>
    <dbReference type="NCBI Taxonomy" id="2662397"/>
    <lineage>
        <taxon>Bacteria</taxon>
        <taxon>Bacillati</taxon>
        <taxon>Actinomycetota</taxon>
        <taxon>Actinomycetes</taxon>
        <taxon>Kitasatosporales</taxon>
        <taxon>Streptomycetaceae</taxon>
        <taxon>Streptomyces</taxon>
    </lineage>
</organism>
<evidence type="ECO:0000313" key="3">
    <source>
        <dbReference type="Proteomes" id="UP000326179"/>
    </source>
</evidence>
<gene>
    <name evidence="2" type="ORF">GFH48_01930</name>
</gene>
<keyword evidence="1" id="KW-1133">Transmembrane helix</keyword>
<evidence type="ECO:0000313" key="2">
    <source>
        <dbReference type="EMBL" id="QFZ72178.1"/>
    </source>
</evidence>
<dbReference type="RefSeq" id="WP_153286546.1">
    <property type="nucleotide sequence ID" value="NZ_CP045643.1"/>
</dbReference>